<comment type="caution">
    <text evidence="2">The sequence shown here is derived from an EMBL/GenBank/DDBJ whole genome shotgun (WGS) entry which is preliminary data.</text>
</comment>
<organism evidence="2 3">
    <name type="scientific">Streptomyces chrestomyceticus</name>
    <dbReference type="NCBI Taxonomy" id="68185"/>
    <lineage>
        <taxon>Bacteria</taxon>
        <taxon>Bacillati</taxon>
        <taxon>Actinomycetota</taxon>
        <taxon>Actinomycetes</taxon>
        <taxon>Kitasatosporales</taxon>
        <taxon>Streptomycetaceae</taxon>
        <taxon>Streptomyces</taxon>
    </lineage>
</organism>
<dbReference type="RefSeq" id="WP_331789441.1">
    <property type="nucleotide sequence ID" value="NZ_JAVFKM010000026.1"/>
</dbReference>
<dbReference type="InterPro" id="IPR036852">
    <property type="entry name" value="Peptidase_S8/S53_dom_sf"/>
</dbReference>
<proteinExistence type="predicted"/>
<evidence type="ECO:0000256" key="1">
    <source>
        <dbReference type="SAM" id="SignalP"/>
    </source>
</evidence>
<protein>
    <submittedName>
        <fullName evidence="2">Uncharacterized protein</fullName>
    </submittedName>
</protein>
<reference evidence="2 3" key="1">
    <citation type="submission" date="2023-08" db="EMBL/GenBank/DDBJ databases">
        <authorList>
            <person name="Sharma P."/>
            <person name="Verma V."/>
            <person name="Mohan M.K."/>
            <person name="Dubey A.K."/>
        </authorList>
    </citation>
    <scope>NUCLEOTIDE SEQUENCE [LARGE SCALE GENOMIC DNA]</scope>
    <source>
        <strain evidence="2 3">ADP4</strain>
    </source>
</reference>
<keyword evidence="1" id="KW-0732">Signal</keyword>
<feature type="chain" id="PRO_5047338597" evidence="1">
    <location>
        <begin position="30"/>
        <end position="90"/>
    </location>
</feature>
<dbReference type="SUPFAM" id="SSF52743">
    <property type="entry name" value="Subtilisin-like"/>
    <property type="match status" value="1"/>
</dbReference>
<evidence type="ECO:0000313" key="2">
    <source>
        <dbReference type="EMBL" id="MEF3118277.1"/>
    </source>
</evidence>
<feature type="signal peptide" evidence="1">
    <location>
        <begin position="1"/>
        <end position="29"/>
    </location>
</feature>
<dbReference type="Proteomes" id="UP001348265">
    <property type="component" value="Unassembled WGS sequence"/>
</dbReference>
<dbReference type="EMBL" id="JAVFKM010000026">
    <property type="protein sequence ID" value="MEF3118277.1"/>
    <property type="molecule type" value="Genomic_DNA"/>
</dbReference>
<sequence length="90" mass="8943">MSFTWTLRVVSGAVLVGALVLGTASAASADCIRDGQWALGAFGSGAIDLDEKKAISYAFAKDVLFVAATGNAGTSAPQYPAAAPGVPPGQ</sequence>
<accession>A0ABU7X3Q1</accession>
<dbReference type="Gene3D" id="3.40.50.200">
    <property type="entry name" value="Peptidase S8/S53 domain"/>
    <property type="match status" value="1"/>
</dbReference>
<keyword evidence="3" id="KW-1185">Reference proteome</keyword>
<gene>
    <name evidence="2" type="ORF">RB636_34510</name>
</gene>
<evidence type="ECO:0000313" key="3">
    <source>
        <dbReference type="Proteomes" id="UP001348265"/>
    </source>
</evidence>
<name>A0ABU7X3Q1_9ACTN</name>